<keyword evidence="2" id="KW-1185">Reference proteome</keyword>
<dbReference type="Proteomes" id="UP001148629">
    <property type="component" value="Unassembled WGS sequence"/>
</dbReference>
<evidence type="ECO:0000313" key="2">
    <source>
        <dbReference type="Proteomes" id="UP001148629"/>
    </source>
</evidence>
<comment type="caution">
    <text evidence="1">The sequence shown here is derived from an EMBL/GenBank/DDBJ whole genome shotgun (WGS) entry which is preliminary data.</text>
</comment>
<dbReference type="EMBL" id="JANRMS010000389">
    <property type="protein sequence ID" value="KAJ3540789.1"/>
    <property type="molecule type" value="Genomic_DNA"/>
</dbReference>
<proteinExistence type="predicted"/>
<organism evidence="1 2">
    <name type="scientific">Fusarium decemcellulare</name>
    <dbReference type="NCBI Taxonomy" id="57161"/>
    <lineage>
        <taxon>Eukaryota</taxon>
        <taxon>Fungi</taxon>
        <taxon>Dikarya</taxon>
        <taxon>Ascomycota</taxon>
        <taxon>Pezizomycotina</taxon>
        <taxon>Sordariomycetes</taxon>
        <taxon>Hypocreomycetidae</taxon>
        <taxon>Hypocreales</taxon>
        <taxon>Nectriaceae</taxon>
        <taxon>Fusarium</taxon>
        <taxon>Fusarium decemcellulare species complex</taxon>
    </lineage>
</organism>
<name>A0ACC1SIX8_9HYPO</name>
<evidence type="ECO:0000313" key="1">
    <source>
        <dbReference type="EMBL" id="KAJ3540789.1"/>
    </source>
</evidence>
<reference evidence="1" key="1">
    <citation type="submission" date="2022-08" db="EMBL/GenBank/DDBJ databases">
        <title>Genome Sequence of Fusarium decemcellulare.</title>
        <authorList>
            <person name="Buettner E."/>
        </authorList>
    </citation>
    <scope>NUCLEOTIDE SEQUENCE</scope>
    <source>
        <strain evidence="1">Babe19</strain>
    </source>
</reference>
<accession>A0ACC1SIX8</accession>
<sequence>MPRFTSEEKCRQRARQLQRFDDENQQLKEKDQAELPYSKDYTQDDVYLANTIEPSWQTIPSGSLRSTMSHFRKNAKSLIESSRAGNENPQFDVEEPAEETPQPVQPVDEEYTKHARTIKQDTATPPAEIQSAPAANTIISTAPAVPDVSNIPTTTRAATSESPGMLFKTQQTDVSFGSPDIVAQAQIQTPRCMLTPLNDFESKQGRLGPPPQYDLAQTSRHPQRRFSPPARQPPWGRNRSARQTPAATPDAPDPRGLQGYGHSYGHDFFGRLSLLPQPCQPSLPSLDQMQPVNELAVLQETTRRGEATRKPKFGANKNQQEEEGIKPDEAEYKLDPILTAENIRHVIALQEKSSGRLIATLLTTLTLILAFTAHRPNPTTTITQTADFTIRQPIELLYRNYQQSLPPLFAPVLFNQSMPIPALQDQMISAFTEKINEAHSYVNLWKAVLEEPDSFDDLQLPKLNTTLVERLARYLEALAPLFKNHIQLSEYSTSLITSNSVNILAWDLDKAYFRESLLRSARDFWELDYQRNNKLLLHLHGMRTRLHAMGQELEPLLDGVQPHGTIERAI</sequence>
<protein>
    <submittedName>
        <fullName evidence="1">Uncharacterized protein</fullName>
    </submittedName>
</protein>
<gene>
    <name evidence="1" type="ORF">NM208_g4902</name>
</gene>